<dbReference type="AlphaFoldDB" id="D3DK69"/>
<dbReference type="InterPro" id="IPR036390">
    <property type="entry name" value="WH_DNA-bd_sf"/>
</dbReference>
<dbReference type="eggNOG" id="COG0640">
    <property type="taxonomic scope" value="Bacteria"/>
</dbReference>
<dbReference type="NCBIfam" id="NF033788">
    <property type="entry name" value="HTH_metalloreg"/>
    <property type="match status" value="1"/>
</dbReference>
<keyword evidence="3" id="KW-0804">Transcription</keyword>
<dbReference type="PRINTS" id="PR00778">
    <property type="entry name" value="HTHARSR"/>
</dbReference>
<dbReference type="InterPro" id="IPR011991">
    <property type="entry name" value="ArsR-like_HTH"/>
</dbReference>
<keyword evidence="2" id="KW-0238">DNA-binding</keyword>
<keyword evidence="1" id="KW-0805">Transcription regulation</keyword>
<gene>
    <name evidence="5" type="ordered locus">HTH_1777</name>
</gene>
<dbReference type="CDD" id="cd00090">
    <property type="entry name" value="HTH_ARSR"/>
    <property type="match status" value="1"/>
</dbReference>
<protein>
    <submittedName>
        <fullName evidence="5">Transcriptional regulator, ArsR family</fullName>
    </submittedName>
</protein>
<accession>D3DK69</accession>
<dbReference type="GO" id="GO:0003700">
    <property type="term" value="F:DNA-binding transcription factor activity"/>
    <property type="evidence" value="ECO:0007669"/>
    <property type="project" value="InterPro"/>
</dbReference>
<dbReference type="PANTHER" id="PTHR33154">
    <property type="entry name" value="TRANSCRIPTIONAL REGULATOR, ARSR FAMILY"/>
    <property type="match status" value="1"/>
</dbReference>
<dbReference type="SMART" id="SM00418">
    <property type="entry name" value="HTH_ARSR"/>
    <property type="match status" value="1"/>
</dbReference>
<dbReference type="STRING" id="608538.HTH_1777"/>
<dbReference type="PROSITE" id="PS50987">
    <property type="entry name" value="HTH_ARSR_2"/>
    <property type="match status" value="1"/>
</dbReference>
<dbReference type="InterPro" id="IPR001845">
    <property type="entry name" value="HTH_ArsR_DNA-bd_dom"/>
</dbReference>
<dbReference type="PANTHER" id="PTHR33154:SF18">
    <property type="entry name" value="ARSENICAL RESISTANCE OPERON REPRESSOR"/>
    <property type="match status" value="1"/>
</dbReference>
<evidence type="ECO:0000256" key="2">
    <source>
        <dbReference type="ARBA" id="ARBA00023125"/>
    </source>
</evidence>
<dbReference type="Pfam" id="PF01022">
    <property type="entry name" value="HTH_5"/>
    <property type="match status" value="1"/>
</dbReference>
<dbReference type="RefSeq" id="WP_012964401.1">
    <property type="nucleotide sequence ID" value="NC_013799.1"/>
</dbReference>
<dbReference type="KEGG" id="hth:HTH_1777"/>
<reference evidence="5 6" key="1">
    <citation type="journal article" date="2010" name="J. Bacteriol.">
        <title>Complete genome sequence of the thermophilic, obligately chemolithoautotrophic hydrogen-oxidizing bacterium Hydrogenobacter thermophilus TK-6.</title>
        <authorList>
            <person name="Arai H."/>
            <person name="Kanbe H."/>
            <person name="Ishii M."/>
            <person name="Igarashi Y."/>
        </authorList>
    </citation>
    <scope>NUCLEOTIDE SEQUENCE [LARGE SCALE GENOMIC DNA]</scope>
    <source>
        <strain evidence="6">DSM 6534 / IAM 12695 / TK-6 [Tokyo]</strain>
    </source>
</reference>
<keyword evidence="6" id="KW-1185">Reference proteome</keyword>
<dbReference type="EMBL" id="AP011112">
    <property type="protein sequence ID" value="BAI70221.1"/>
    <property type="molecule type" value="Genomic_DNA"/>
</dbReference>
<dbReference type="Proteomes" id="UP000002574">
    <property type="component" value="Chromosome"/>
</dbReference>
<dbReference type="InterPro" id="IPR036388">
    <property type="entry name" value="WH-like_DNA-bd_sf"/>
</dbReference>
<dbReference type="OrthoDB" id="9798835at2"/>
<feature type="domain" description="HTH arsR-type" evidence="4">
    <location>
        <begin position="1"/>
        <end position="94"/>
    </location>
</feature>
<dbReference type="GO" id="GO:0003677">
    <property type="term" value="F:DNA binding"/>
    <property type="evidence" value="ECO:0007669"/>
    <property type="project" value="UniProtKB-KW"/>
</dbReference>
<dbReference type="SUPFAM" id="SSF46785">
    <property type="entry name" value="Winged helix' DNA-binding domain"/>
    <property type="match status" value="1"/>
</dbReference>
<evidence type="ECO:0000259" key="4">
    <source>
        <dbReference type="PROSITE" id="PS50987"/>
    </source>
</evidence>
<proteinExistence type="predicted"/>
<organism evidence="5 6">
    <name type="scientific">Hydrogenobacter thermophilus (strain DSM 6534 / IAM 12695 / TK-6)</name>
    <dbReference type="NCBI Taxonomy" id="608538"/>
    <lineage>
        <taxon>Bacteria</taxon>
        <taxon>Pseudomonadati</taxon>
        <taxon>Aquificota</taxon>
        <taxon>Aquificia</taxon>
        <taxon>Aquificales</taxon>
        <taxon>Aquificaceae</taxon>
        <taxon>Hydrogenobacter</taxon>
    </lineage>
</organism>
<dbReference type="InterPro" id="IPR051081">
    <property type="entry name" value="HTH_MetalResp_TranReg"/>
</dbReference>
<name>D3DK69_HYDTT</name>
<dbReference type="KEGG" id="hte:Hydth_1759"/>
<evidence type="ECO:0000313" key="6">
    <source>
        <dbReference type="Proteomes" id="UP000002574"/>
    </source>
</evidence>
<sequence length="102" mass="11803">MKEQDLLKVFYALSDSVRLGIVRSLLECEELCVCQITQAFGLSQPNASFHLRVLREANLVLWEKRGKWTYYKINHHNQVLAQLRPLIESLDTFSSLYTACEA</sequence>
<evidence type="ECO:0000256" key="3">
    <source>
        <dbReference type="ARBA" id="ARBA00023163"/>
    </source>
</evidence>
<dbReference type="Gene3D" id="1.10.10.10">
    <property type="entry name" value="Winged helix-like DNA-binding domain superfamily/Winged helix DNA-binding domain"/>
    <property type="match status" value="1"/>
</dbReference>
<evidence type="ECO:0000256" key="1">
    <source>
        <dbReference type="ARBA" id="ARBA00023015"/>
    </source>
</evidence>
<evidence type="ECO:0000313" key="5">
    <source>
        <dbReference type="EMBL" id="BAI70221.1"/>
    </source>
</evidence>